<proteinExistence type="predicted"/>
<feature type="region of interest" description="Disordered" evidence="1">
    <location>
        <begin position="148"/>
        <end position="178"/>
    </location>
</feature>
<dbReference type="PANTHER" id="PTHR33332">
    <property type="entry name" value="REVERSE TRANSCRIPTASE DOMAIN-CONTAINING PROTEIN"/>
    <property type="match status" value="1"/>
</dbReference>
<evidence type="ECO:0000313" key="2">
    <source>
        <dbReference type="EMBL" id="KAJ4429181.1"/>
    </source>
</evidence>
<evidence type="ECO:0000256" key="1">
    <source>
        <dbReference type="SAM" id="MobiDB-lite"/>
    </source>
</evidence>
<dbReference type="Proteomes" id="UP001148838">
    <property type="component" value="Unassembled WGS sequence"/>
</dbReference>
<organism evidence="2 3">
    <name type="scientific">Periplaneta americana</name>
    <name type="common">American cockroach</name>
    <name type="synonym">Blatta americana</name>
    <dbReference type="NCBI Taxonomy" id="6978"/>
    <lineage>
        <taxon>Eukaryota</taxon>
        <taxon>Metazoa</taxon>
        <taxon>Ecdysozoa</taxon>
        <taxon>Arthropoda</taxon>
        <taxon>Hexapoda</taxon>
        <taxon>Insecta</taxon>
        <taxon>Pterygota</taxon>
        <taxon>Neoptera</taxon>
        <taxon>Polyneoptera</taxon>
        <taxon>Dictyoptera</taxon>
        <taxon>Blattodea</taxon>
        <taxon>Blattoidea</taxon>
        <taxon>Blattidae</taxon>
        <taxon>Blattinae</taxon>
        <taxon>Periplaneta</taxon>
    </lineage>
</organism>
<sequence>MSPGSSTESYPAFARIGLRENPGKTSTRNVFFPQVVIITKDVKNHPLLEYSPHIDVSLTCEHDPKIPEYMSSEHAPNLIEGIPNQAPERIKMILNGPQVEIERFPISLFIYFVVTTKYKIATAAPSWLRRLPIDPELRSGTELFLEQQQQARAPVRGPCGVTHGTRAGPSTAAAAGGNPSLLDMPVAPMWSTVAATIPNPAANNVALVKGLTTRARLTTLDDLPSDHLPVIMEIMHPVELSPTAEKFNYKAADWVFFQDQVAATLPSLPPEVTPAGIDRNEQFGFHPGRSTTLQALRMTEDITWGMSTKRVVAAVYLDIERAFDKVWHEELLVKLLGMGVPDGMVRLISDYLRGRTFKTRVGTSFSTLVKFTQESRRIDYRSHTFLIYSLMTSVSHISTAEVAICISMQMTLPSWRWAKPTGIIMDSHLTFRDHIHSLLRKANGLIVRHYPILAAFTPDNLGVGLTMYKALIRSVITYAAPAWGFAAVTHLRKLQVIQNQVIRIITHLRESLREKFHDELNLPTVDEFIARLARNLYEAARASPNPLISGIGRYDLGYGEDTRQEMFYLRKLWLFVFGIHNQENNTAQFYCYHEGQANRGPIEVCTFVNDYISELDSVKELHVFSDPCGGQNRNNTVLKIGTSSEVEDRETTRSVDGGVVRNGEESVAGQPPN</sequence>
<accession>A0ABQ8S5P0</accession>
<feature type="region of interest" description="Disordered" evidence="1">
    <location>
        <begin position="641"/>
        <end position="673"/>
    </location>
</feature>
<keyword evidence="3" id="KW-1185">Reference proteome</keyword>
<comment type="caution">
    <text evidence="2">The sequence shown here is derived from an EMBL/GenBank/DDBJ whole genome shotgun (WGS) entry which is preliminary data.</text>
</comment>
<gene>
    <name evidence="2" type="ORF">ANN_26184</name>
</gene>
<reference evidence="2 3" key="1">
    <citation type="journal article" date="2022" name="Allergy">
        <title>Genome assembly and annotation of Periplaneta americana reveal a comprehensive cockroach allergen profile.</title>
        <authorList>
            <person name="Wang L."/>
            <person name="Xiong Q."/>
            <person name="Saelim N."/>
            <person name="Wang L."/>
            <person name="Nong W."/>
            <person name="Wan A.T."/>
            <person name="Shi M."/>
            <person name="Liu X."/>
            <person name="Cao Q."/>
            <person name="Hui J.H.L."/>
            <person name="Sookrung N."/>
            <person name="Leung T.F."/>
            <person name="Tungtrongchitr A."/>
            <person name="Tsui S.K.W."/>
        </authorList>
    </citation>
    <scope>NUCLEOTIDE SEQUENCE [LARGE SCALE GENOMIC DNA]</scope>
    <source>
        <strain evidence="2">PWHHKU_190912</strain>
    </source>
</reference>
<protein>
    <submittedName>
        <fullName evidence="2">Uncharacterized protein</fullName>
    </submittedName>
</protein>
<name>A0ABQ8S5P0_PERAM</name>
<evidence type="ECO:0000313" key="3">
    <source>
        <dbReference type="Proteomes" id="UP001148838"/>
    </source>
</evidence>
<dbReference type="EMBL" id="JAJSOF020000036">
    <property type="protein sequence ID" value="KAJ4429181.1"/>
    <property type="molecule type" value="Genomic_DNA"/>
</dbReference>